<evidence type="ECO:0000313" key="3">
    <source>
        <dbReference type="EMBL" id="RGI84481.1"/>
    </source>
</evidence>
<protein>
    <submittedName>
        <fullName evidence="3">FAD-dependent oxidoreductase</fullName>
    </submittedName>
</protein>
<keyword evidence="11" id="KW-1185">Reference proteome</keyword>
<dbReference type="GO" id="GO:0016491">
    <property type="term" value="F:oxidoreductase activity"/>
    <property type="evidence" value="ECO:0007669"/>
    <property type="project" value="UniProtKB-KW"/>
</dbReference>
<dbReference type="Proteomes" id="UP000283700">
    <property type="component" value="Unassembled WGS sequence"/>
</dbReference>
<dbReference type="PRINTS" id="PR00469">
    <property type="entry name" value="PNDRDTASEII"/>
</dbReference>
<dbReference type="PANTHER" id="PTHR42949">
    <property type="entry name" value="ANAEROBIC GLYCEROL-3-PHOSPHATE DEHYDROGENASE SUBUNIT B"/>
    <property type="match status" value="1"/>
</dbReference>
<sequence>MNKEVEILVIGAGPAGLSAAIEAAKYGAEVLVVDENNKPGGQLFKQIHKFFGSRRHKAGVRGVDIGTELLEEVEKLGVEVMLNTVAYGFYPNGEGVALAVNGEEGLIVHPKKIIMATGAGENPLAFPGWTLPGVVGAGAIQTMINVHRVSVGKRVLMIGSGNVGLIVTYQLLQAGIDVAGIVEAAPQLGGYGVHAGKVRRAGVPLYVGHTVIEAVPNEDMSGVKGAIIAEVDNKFQPIPGTEQFVECDVIGIAVGLTPDIALPSMADVTLINAGRLGSQVPMHDRNMETTKEGIYVAGDSSGVEEASSAIEEGKLAGIAAAEALGKIDAETAKEAKDNVWSSLDQLRTGPFGAGRHDAKEQIIEQMEEWKVKNSAC</sequence>
<dbReference type="Proteomes" id="UP000286561">
    <property type="component" value="Unassembled WGS sequence"/>
</dbReference>
<evidence type="ECO:0000259" key="2">
    <source>
        <dbReference type="Pfam" id="PF07992"/>
    </source>
</evidence>
<dbReference type="EMBL" id="QRNJ01000045">
    <property type="protein sequence ID" value="RHK37408.1"/>
    <property type="molecule type" value="Genomic_DNA"/>
</dbReference>
<dbReference type="EMBL" id="QRQO01000074">
    <property type="protein sequence ID" value="RHN07106.1"/>
    <property type="molecule type" value="Genomic_DNA"/>
</dbReference>
<feature type="domain" description="FAD/NAD(P)-binding" evidence="2">
    <location>
        <begin position="6"/>
        <end position="313"/>
    </location>
</feature>
<dbReference type="SUPFAM" id="SSF51905">
    <property type="entry name" value="FAD/NAD(P)-binding domain"/>
    <property type="match status" value="1"/>
</dbReference>
<dbReference type="InterPro" id="IPR023753">
    <property type="entry name" value="FAD/NAD-binding_dom"/>
</dbReference>
<dbReference type="RefSeq" id="WP_117982997.1">
    <property type="nucleotide sequence ID" value="NZ_CABJFJ010000003.1"/>
</dbReference>
<evidence type="ECO:0000313" key="11">
    <source>
        <dbReference type="Proteomes" id="UP000284621"/>
    </source>
</evidence>
<organism evidence="3 8">
    <name type="scientific">Anaerobutyricum hallii</name>
    <dbReference type="NCBI Taxonomy" id="39488"/>
    <lineage>
        <taxon>Bacteria</taxon>
        <taxon>Bacillati</taxon>
        <taxon>Bacillota</taxon>
        <taxon>Clostridia</taxon>
        <taxon>Lachnospirales</taxon>
        <taxon>Lachnospiraceae</taxon>
        <taxon>Anaerobutyricum</taxon>
    </lineage>
</organism>
<evidence type="ECO:0000313" key="10">
    <source>
        <dbReference type="Proteomes" id="UP000283700"/>
    </source>
</evidence>
<dbReference type="InterPro" id="IPR051691">
    <property type="entry name" value="Metab_Enz_Cyan_OpOx_G3PDH"/>
</dbReference>
<gene>
    <name evidence="6" type="ORF">DW068_11370</name>
    <name evidence="5" type="ORF">DW833_02970</name>
    <name evidence="4" type="ORF">DW972_10425</name>
    <name evidence="7" type="ORF">DWZ29_15715</name>
    <name evidence="3" type="ORF">DXD91_10920</name>
</gene>
<dbReference type="Gene3D" id="3.50.50.60">
    <property type="entry name" value="FAD/NAD(P)-binding domain"/>
    <property type="match status" value="2"/>
</dbReference>
<evidence type="ECO:0000313" key="8">
    <source>
        <dbReference type="Proteomes" id="UP000262524"/>
    </source>
</evidence>
<dbReference type="Proteomes" id="UP000262524">
    <property type="component" value="Unassembled WGS sequence"/>
</dbReference>
<reference evidence="8 9" key="1">
    <citation type="submission" date="2018-08" db="EMBL/GenBank/DDBJ databases">
        <title>A genome reference for cultivated species of the human gut microbiota.</title>
        <authorList>
            <person name="Zou Y."/>
            <person name="Xue W."/>
            <person name="Luo G."/>
        </authorList>
    </citation>
    <scope>NUCLEOTIDE SEQUENCE [LARGE SCALE GENOMIC DNA]</scope>
    <source>
        <strain evidence="7 10">AF31-17AC</strain>
        <strain evidence="6 9">AF45-14BH</strain>
        <strain evidence="5 11">AM34-3LB</strain>
        <strain evidence="4 12">AM48-23BH</strain>
        <strain evidence="3 8">TM10-1AC</strain>
    </source>
</reference>
<comment type="caution">
    <text evidence="3">The sequence shown here is derived from an EMBL/GenBank/DDBJ whole genome shotgun (WGS) entry which is preliminary data.</text>
</comment>
<dbReference type="Pfam" id="PF07992">
    <property type="entry name" value="Pyr_redox_2"/>
    <property type="match status" value="1"/>
</dbReference>
<dbReference type="PANTHER" id="PTHR42949:SF3">
    <property type="entry name" value="ANAEROBIC GLYCEROL-3-PHOSPHATE DEHYDROGENASE SUBUNIT B"/>
    <property type="match status" value="1"/>
</dbReference>
<dbReference type="EMBL" id="QSEP01000069">
    <property type="protein sequence ID" value="RGZ81426.1"/>
    <property type="molecule type" value="Genomic_DNA"/>
</dbReference>
<dbReference type="Proteomes" id="UP000284621">
    <property type="component" value="Unassembled WGS sequence"/>
</dbReference>
<evidence type="ECO:0000313" key="7">
    <source>
        <dbReference type="EMBL" id="RHN07106.1"/>
    </source>
</evidence>
<accession>A0A374NHB6</accession>
<evidence type="ECO:0000313" key="12">
    <source>
        <dbReference type="Proteomes" id="UP000286561"/>
    </source>
</evidence>
<evidence type="ECO:0000313" key="4">
    <source>
        <dbReference type="EMBL" id="RGZ81426.1"/>
    </source>
</evidence>
<keyword evidence="1" id="KW-0560">Oxidoreductase</keyword>
<evidence type="ECO:0000256" key="1">
    <source>
        <dbReference type="ARBA" id="ARBA00023002"/>
    </source>
</evidence>
<evidence type="ECO:0000313" key="5">
    <source>
        <dbReference type="EMBL" id="RHC66828.1"/>
    </source>
</evidence>
<dbReference type="EMBL" id="QSID01000003">
    <property type="protein sequence ID" value="RHC66828.1"/>
    <property type="molecule type" value="Genomic_DNA"/>
</dbReference>
<dbReference type="Proteomes" id="UP000283497">
    <property type="component" value="Unassembled WGS sequence"/>
</dbReference>
<proteinExistence type="predicted"/>
<evidence type="ECO:0000313" key="6">
    <source>
        <dbReference type="EMBL" id="RHK37408.1"/>
    </source>
</evidence>
<name>A0A374NHB6_9FIRM</name>
<dbReference type="EMBL" id="QSOE01000079">
    <property type="protein sequence ID" value="RGI84481.1"/>
    <property type="molecule type" value="Genomic_DNA"/>
</dbReference>
<dbReference type="AlphaFoldDB" id="A0A374NHB6"/>
<dbReference type="InterPro" id="IPR036188">
    <property type="entry name" value="FAD/NAD-bd_sf"/>
</dbReference>
<evidence type="ECO:0000313" key="9">
    <source>
        <dbReference type="Proteomes" id="UP000283497"/>
    </source>
</evidence>
<dbReference type="PRINTS" id="PR00368">
    <property type="entry name" value="FADPNR"/>
</dbReference>